<evidence type="ECO:0000256" key="1">
    <source>
        <dbReference type="ARBA" id="ARBA00004777"/>
    </source>
</evidence>
<keyword evidence="6 13" id="KW-0378">Hydrolase</keyword>
<evidence type="ECO:0000256" key="5">
    <source>
        <dbReference type="ARBA" id="ARBA00022755"/>
    </source>
</evidence>
<feature type="binding site" evidence="13">
    <location>
        <position position="232"/>
    </location>
    <ligand>
        <name>NADP(+)</name>
        <dbReference type="ChEBI" id="CHEBI:58349"/>
    </ligand>
</feature>
<dbReference type="Proteomes" id="UP000219669">
    <property type="component" value="Unassembled WGS sequence"/>
</dbReference>
<dbReference type="EC" id="3.5.4.9" evidence="13"/>
<dbReference type="Gene3D" id="3.40.50.720">
    <property type="entry name" value="NAD(P)-binding Rossmann-like Domain"/>
    <property type="match status" value="1"/>
</dbReference>
<evidence type="ECO:0000256" key="8">
    <source>
        <dbReference type="ARBA" id="ARBA00023002"/>
    </source>
</evidence>
<comment type="pathway">
    <text evidence="1 13">One-carbon metabolism; tetrahydrofolate interconversion.</text>
</comment>
<gene>
    <name evidence="13" type="primary">folD</name>
    <name evidence="16" type="ORF">SAMN02746062_00391</name>
</gene>
<sequence length="288" mass="31303">MSATIINGKEVSQKCLDTIAQQVKNRAESGLRVPGLAVILVGEDPASAVYVRNKNAACEKVGFKSFSYHLPEHTTEQQLNNLIDELNQNDEVDGILVQLPLPKQINSQNILERILPEKDVDGFHPYNVGRLAQRIPLLRPCTPKGVMTLLRAYDVPVKGKNVVIVGASNIVGRPQALEMMLAGATVTVCHRFTTNLPEELSKADIVVVAVGKPHLVKGEWIKQGAVVIDVGINRLEDGTLCGDVEFDVAKERAAMITPVPGGVGPMTIASLLENTLQAAQLREQKLWV</sequence>
<evidence type="ECO:0000259" key="14">
    <source>
        <dbReference type="Pfam" id="PF00763"/>
    </source>
</evidence>
<dbReference type="UniPathway" id="UPA00193"/>
<accession>A0A286E470</accession>
<comment type="function">
    <text evidence="13">Catalyzes the oxidation of 5,10-methylenetetrahydrofolate to 5,10-methenyltetrahydrofolate and then the hydrolysis of 5,10-methenyltetrahydrofolate to 10-formyltetrahydrofolate.</text>
</comment>
<feature type="domain" description="Tetrahydrofolate dehydrogenase/cyclohydrolase NAD(P)-binding" evidence="15">
    <location>
        <begin position="140"/>
        <end position="281"/>
    </location>
</feature>
<evidence type="ECO:0000256" key="3">
    <source>
        <dbReference type="ARBA" id="ARBA00022563"/>
    </source>
</evidence>
<dbReference type="Pfam" id="PF00763">
    <property type="entry name" value="THF_DHG_CYH"/>
    <property type="match status" value="1"/>
</dbReference>
<dbReference type="PRINTS" id="PR00085">
    <property type="entry name" value="THFDHDRGNASE"/>
</dbReference>
<dbReference type="PROSITE" id="PS00767">
    <property type="entry name" value="THF_DHG_CYH_2"/>
    <property type="match status" value="1"/>
</dbReference>
<dbReference type="Pfam" id="PF02882">
    <property type="entry name" value="THF_DHG_CYH_C"/>
    <property type="match status" value="1"/>
</dbReference>
<protein>
    <recommendedName>
        <fullName evidence="13">Bifunctional protein FolD</fullName>
    </recommendedName>
    <domain>
        <recommendedName>
            <fullName evidence="13">Methylenetetrahydrofolate dehydrogenase</fullName>
            <ecNumber evidence="13">1.5.1.5</ecNumber>
        </recommendedName>
    </domain>
    <domain>
        <recommendedName>
            <fullName evidence="13">Methenyltetrahydrofolate cyclohydrolase</fullName>
            <ecNumber evidence="13">3.5.4.9</ecNumber>
        </recommendedName>
    </domain>
</protein>
<evidence type="ECO:0000256" key="9">
    <source>
        <dbReference type="ARBA" id="ARBA00023102"/>
    </source>
</evidence>
<dbReference type="CDD" id="cd01080">
    <property type="entry name" value="NAD_bind_m-THF_DH_Cyclohyd"/>
    <property type="match status" value="1"/>
</dbReference>
<dbReference type="EC" id="1.5.1.5" evidence="13"/>
<keyword evidence="5 13" id="KW-0658">Purine biosynthesis</keyword>
<dbReference type="EMBL" id="OCNF01000002">
    <property type="protein sequence ID" value="SOD65705.1"/>
    <property type="molecule type" value="Genomic_DNA"/>
</dbReference>
<dbReference type="SUPFAM" id="SSF51735">
    <property type="entry name" value="NAD(P)-binding Rossmann-fold domains"/>
    <property type="match status" value="1"/>
</dbReference>
<dbReference type="GO" id="GO:0035999">
    <property type="term" value="P:tetrahydrofolate interconversion"/>
    <property type="evidence" value="ECO:0007669"/>
    <property type="project" value="UniProtKB-UniRule"/>
</dbReference>
<evidence type="ECO:0000256" key="11">
    <source>
        <dbReference type="ARBA" id="ARBA00023268"/>
    </source>
</evidence>
<keyword evidence="4 13" id="KW-0028">Amino-acid biosynthesis</keyword>
<dbReference type="SUPFAM" id="SSF53223">
    <property type="entry name" value="Aminoacid dehydrogenase-like, N-terminal domain"/>
    <property type="match status" value="1"/>
</dbReference>
<dbReference type="FunFam" id="3.40.50.720:FF:000006">
    <property type="entry name" value="Bifunctional protein FolD"/>
    <property type="match status" value="1"/>
</dbReference>
<comment type="caution">
    <text evidence="13">Lacks conserved residue(s) required for the propagation of feature annotation.</text>
</comment>
<evidence type="ECO:0000256" key="6">
    <source>
        <dbReference type="ARBA" id="ARBA00022801"/>
    </source>
</evidence>
<dbReference type="OrthoDB" id="9803580at2"/>
<dbReference type="InterPro" id="IPR020630">
    <property type="entry name" value="THF_DH/CycHdrlase_cat_dom"/>
</dbReference>
<dbReference type="GO" id="GO:0006164">
    <property type="term" value="P:purine nucleotide biosynthetic process"/>
    <property type="evidence" value="ECO:0007669"/>
    <property type="project" value="UniProtKB-KW"/>
</dbReference>
<dbReference type="InterPro" id="IPR020631">
    <property type="entry name" value="THF_DH/CycHdrlase_NAD-bd_dom"/>
</dbReference>
<dbReference type="FunFam" id="3.40.50.10860:FF:000001">
    <property type="entry name" value="Bifunctional protein FolD"/>
    <property type="match status" value="1"/>
</dbReference>
<dbReference type="NCBIfam" id="NF010783">
    <property type="entry name" value="PRK14186.1"/>
    <property type="match status" value="1"/>
</dbReference>
<keyword evidence="9 13" id="KW-0368">Histidine biosynthesis</keyword>
<name>A0A286E470_9NEIS</name>
<evidence type="ECO:0000259" key="15">
    <source>
        <dbReference type="Pfam" id="PF02882"/>
    </source>
</evidence>
<keyword evidence="7 13" id="KW-0521">NADP</keyword>
<dbReference type="GO" id="GO:0009086">
    <property type="term" value="P:methionine biosynthetic process"/>
    <property type="evidence" value="ECO:0007669"/>
    <property type="project" value="UniProtKB-KW"/>
</dbReference>
<evidence type="ECO:0000256" key="12">
    <source>
        <dbReference type="ARBA" id="ARBA00036357"/>
    </source>
</evidence>
<evidence type="ECO:0000256" key="4">
    <source>
        <dbReference type="ARBA" id="ARBA00022605"/>
    </source>
</evidence>
<evidence type="ECO:0000256" key="10">
    <source>
        <dbReference type="ARBA" id="ARBA00023167"/>
    </source>
</evidence>
<keyword evidence="17" id="KW-1185">Reference proteome</keyword>
<dbReference type="InterPro" id="IPR036291">
    <property type="entry name" value="NAD(P)-bd_dom_sf"/>
</dbReference>
<evidence type="ECO:0000256" key="2">
    <source>
        <dbReference type="ARBA" id="ARBA00011738"/>
    </source>
</evidence>
<evidence type="ECO:0000313" key="16">
    <source>
        <dbReference type="EMBL" id="SOD65705.1"/>
    </source>
</evidence>
<dbReference type="RefSeq" id="WP_097113479.1">
    <property type="nucleotide sequence ID" value="NZ_CP083931.1"/>
</dbReference>
<dbReference type="InterPro" id="IPR046346">
    <property type="entry name" value="Aminoacid_DH-like_N_sf"/>
</dbReference>
<dbReference type="Gene3D" id="3.40.50.10860">
    <property type="entry name" value="Leucine Dehydrogenase, chain A, domain 1"/>
    <property type="match status" value="1"/>
</dbReference>
<feature type="binding site" evidence="13">
    <location>
        <begin position="166"/>
        <end position="168"/>
    </location>
    <ligand>
        <name>NADP(+)</name>
        <dbReference type="ChEBI" id="CHEBI:58349"/>
    </ligand>
</feature>
<dbReference type="HAMAP" id="MF_01576">
    <property type="entry name" value="THF_DHG_CYH"/>
    <property type="match status" value="1"/>
</dbReference>
<dbReference type="AlphaFoldDB" id="A0A286E470"/>
<dbReference type="GO" id="GO:0004477">
    <property type="term" value="F:methenyltetrahydrofolate cyclohydrolase activity"/>
    <property type="evidence" value="ECO:0007669"/>
    <property type="project" value="UniProtKB-UniRule"/>
</dbReference>
<organism evidence="16 17">
    <name type="scientific">Alysiella filiformis DSM 16848</name>
    <dbReference type="NCBI Taxonomy" id="1120981"/>
    <lineage>
        <taxon>Bacteria</taxon>
        <taxon>Pseudomonadati</taxon>
        <taxon>Pseudomonadota</taxon>
        <taxon>Betaproteobacteria</taxon>
        <taxon>Neisseriales</taxon>
        <taxon>Neisseriaceae</taxon>
        <taxon>Alysiella</taxon>
    </lineage>
</organism>
<dbReference type="GO" id="GO:0004488">
    <property type="term" value="F:methylenetetrahydrofolate dehydrogenase (NADP+) activity"/>
    <property type="evidence" value="ECO:0007669"/>
    <property type="project" value="UniProtKB-UniRule"/>
</dbReference>
<keyword evidence="11 13" id="KW-0511">Multifunctional enzyme</keyword>
<evidence type="ECO:0000313" key="17">
    <source>
        <dbReference type="Proteomes" id="UP000219669"/>
    </source>
</evidence>
<evidence type="ECO:0000256" key="13">
    <source>
        <dbReference type="HAMAP-Rule" id="MF_01576"/>
    </source>
</evidence>
<dbReference type="NCBIfam" id="NF008058">
    <property type="entry name" value="PRK10792.1"/>
    <property type="match status" value="1"/>
</dbReference>
<reference evidence="16 17" key="1">
    <citation type="submission" date="2017-09" db="EMBL/GenBank/DDBJ databases">
        <authorList>
            <person name="Ehlers B."/>
            <person name="Leendertz F.H."/>
        </authorList>
    </citation>
    <scope>NUCLEOTIDE SEQUENCE [LARGE SCALE GENOMIC DNA]</scope>
    <source>
        <strain evidence="16 17">DSM 16848</strain>
    </source>
</reference>
<dbReference type="GO" id="GO:0005829">
    <property type="term" value="C:cytosol"/>
    <property type="evidence" value="ECO:0007669"/>
    <property type="project" value="TreeGrafter"/>
</dbReference>
<evidence type="ECO:0000256" key="7">
    <source>
        <dbReference type="ARBA" id="ARBA00022857"/>
    </source>
</evidence>
<comment type="catalytic activity">
    <reaction evidence="13">
        <text>(6R)-5,10-methylene-5,6,7,8-tetrahydrofolate + NADP(+) = (6R)-5,10-methenyltetrahydrofolate + NADPH</text>
        <dbReference type="Rhea" id="RHEA:22812"/>
        <dbReference type="ChEBI" id="CHEBI:15636"/>
        <dbReference type="ChEBI" id="CHEBI:57455"/>
        <dbReference type="ChEBI" id="CHEBI:57783"/>
        <dbReference type="ChEBI" id="CHEBI:58349"/>
        <dbReference type="EC" id="1.5.1.5"/>
    </reaction>
</comment>
<keyword evidence="3 13" id="KW-0554">One-carbon metabolism</keyword>
<keyword evidence="8 13" id="KW-0560">Oxidoreductase</keyword>
<dbReference type="PANTHER" id="PTHR48099:SF5">
    <property type="entry name" value="C-1-TETRAHYDROFOLATE SYNTHASE, CYTOPLASMIC"/>
    <property type="match status" value="1"/>
</dbReference>
<comment type="catalytic activity">
    <reaction evidence="12 13">
        <text>(6R)-5,10-methenyltetrahydrofolate + H2O = (6R)-10-formyltetrahydrofolate + H(+)</text>
        <dbReference type="Rhea" id="RHEA:23700"/>
        <dbReference type="ChEBI" id="CHEBI:15377"/>
        <dbReference type="ChEBI" id="CHEBI:15378"/>
        <dbReference type="ChEBI" id="CHEBI:57455"/>
        <dbReference type="ChEBI" id="CHEBI:195366"/>
        <dbReference type="EC" id="3.5.4.9"/>
    </reaction>
</comment>
<dbReference type="PANTHER" id="PTHR48099">
    <property type="entry name" value="C-1-TETRAHYDROFOLATE SYNTHASE, CYTOPLASMIC-RELATED"/>
    <property type="match status" value="1"/>
</dbReference>
<comment type="similarity">
    <text evidence="13">Belongs to the tetrahydrofolate dehydrogenase/cyclohydrolase family.</text>
</comment>
<dbReference type="InterPro" id="IPR000672">
    <property type="entry name" value="THF_DH/CycHdrlase"/>
</dbReference>
<keyword evidence="10 13" id="KW-0486">Methionine biosynthesis</keyword>
<comment type="subunit">
    <text evidence="2 13">Homodimer.</text>
</comment>
<feature type="domain" description="Tetrahydrofolate dehydrogenase/cyclohydrolase catalytic" evidence="14">
    <location>
        <begin position="6"/>
        <end position="121"/>
    </location>
</feature>
<dbReference type="InterPro" id="IPR020867">
    <property type="entry name" value="THF_DH/CycHdrlase_CS"/>
</dbReference>
<proteinExistence type="inferred from homology"/>
<dbReference type="GO" id="GO:0000105">
    <property type="term" value="P:L-histidine biosynthetic process"/>
    <property type="evidence" value="ECO:0007669"/>
    <property type="project" value="UniProtKB-KW"/>
</dbReference>